<keyword evidence="18" id="KW-0479">Metal-binding</keyword>
<keyword evidence="11" id="KW-0443">Lipid metabolism</keyword>
<feature type="binding site" evidence="17">
    <location>
        <position position="73"/>
    </location>
    <ligand>
        <name>ATP</name>
        <dbReference type="ChEBI" id="CHEBI:30616"/>
    </ligand>
</feature>
<evidence type="ECO:0000313" key="20">
    <source>
        <dbReference type="Proteomes" id="UP000217696"/>
    </source>
</evidence>
<dbReference type="KEGG" id="asoc:CB4_01431"/>
<dbReference type="GO" id="GO:0005524">
    <property type="term" value="F:ATP binding"/>
    <property type="evidence" value="ECO:0007669"/>
    <property type="project" value="UniProtKB-KW"/>
</dbReference>
<evidence type="ECO:0000313" key="19">
    <source>
        <dbReference type="EMBL" id="BAU27262.1"/>
    </source>
</evidence>
<dbReference type="GO" id="GO:0008654">
    <property type="term" value="P:phospholipid biosynthetic process"/>
    <property type="evidence" value="ECO:0007669"/>
    <property type="project" value="UniProtKB-KW"/>
</dbReference>
<evidence type="ECO:0000256" key="16">
    <source>
        <dbReference type="PIRSR" id="PIRSR600829-2"/>
    </source>
</evidence>
<evidence type="ECO:0000256" key="4">
    <source>
        <dbReference type="ARBA" id="ARBA00022516"/>
    </source>
</evidence>
<dbReference type="OrthoDB" id="9789934at2"/>
<evidence type="ECO:0000256" key="18">
    <source>
        <dbReference type="PIRSR" id="PIRSR600829-4"/>
    </source>
</evidence>
<keyword evidence="4" id="KW-0444">Lipid biosynthesis</keyword>
<dbReference type="Proteomes" id="UP000217696">
    <property type="component" value="Chromosome"/>
</dbReference>
<dbReference type="InterPro" id="IPR036945">
    <property type="entry name" value="DAGK_sf"/>
</dbReference>
<evidence type="ECO:0000256" key="12">
    <source>
        <dbReference type="ARBA" id="ARBA00023136"/>
    </source>
</evidence>
<dbReference type="Pfam" id="PF01219">
    <property type="entry name" value="DAGK_prokar"/>
    <property type="match status" value="1"/>
</dbReference>
<evidence type="ECO:0000256" key="8">
    <source>
        <dbReference type="ARBA" id="ARBA00022777"/>
    </source>
</evidence>
<keyword evidence="3" id="KW-1003">Cell membrane</keyword>
<evidence type="ECO:0000256" key="9">
    <source>
        <dbReference type="ARBA" id="ARBA00022840"/>
    </source>
</evidence>
<evidence type="ECO:0000256" key="15">
    <source>
        <dbReference type="PIRSR" id="PIRSR600829-1"/>
    </source>
</evidence>
<feature type="binding site" evidence="17">
    <location>
        <position position="13"/>
    </location>
    <ligand>
        <name>ATP</name>
        <dbReference type="ChEBI" id="CHEBI:30616"/>
    </ligand>
</feature>
<feature type="binding site" evidence="17">
    <location>
        <position position="6"/>
    </location>
    <ligand>
        <name>ATP</name>
        <dbReference type="ChEBI" id="CHEBI:30616"/>
    </ligand>
</feature>
<dbReference type="InterPro" id="IPR000829">
    <property type="entry name" value="DAGK"/>
</dbReference>
<keyword evidence="12" id="KW-0472">Membrane</keyword>
<evidence type="ECO:0000256" key="14">
    <source>
        <dbReference type="ARBA" id="ARBA00023264"/>
    </source>
</evidence>
<comment type="cofactor">
    <cofactor evidence="18">
        <name>Mg(2+)</name>
        <dbReference type="ChEBI" id="CHEBI:18420"/>
    </cofactor>
    <text evidence="18">Mn(2+), Zn(2+), Cd(2+) and Co(2+) support activity to lesser extents.</text>
</comment>
<keyword evidence="18" id="KW-0460">Magnesium</keyword>
<dbReference type="GO" id="GO:0005886">
    <property type="term" value="C:plasma membrane"/>
    <property type="evidence" value="ECO:0007669"/>
    <property type="project" value="UniProtKB-SubCell"/>
</dbReference>
<dbReference type="Gene3D" id="1.10.287.3610">
    <property type="match status" value="1"/>
</dbReference>
<evidence type="ECO:0000256" key="7">
    <source>
        <dbReference type="ARBA" id="ARBA00022741"/>
    </source>
</evidence>
<keyword evidence="8 19" id="KW-0418">Kinase</keyword>
<feature type="active site" description="Proton acceptor" evidence="15">
    <location>
        <position position="66"/>
    </location>
</feature>
<dbReference type="EC" id="2.7.1.66" evidence="19"/>
<comment type="subcellular location">
    <subcellularLocation>
        <location evidence="1">Cell membrane</location>
        <topology evidence="1">Multi-pass membrane protein</topology>
    </subcellularLocation>
</comment>
<evidence type="ECO:0000256" key="6">
    <source>
        <dbReference type="ARBA" id="ARBA00022692"/>
    </source>
</evidence>
<dbReference type="GO" id="GO:0036433">
    <property type="term" value="F:di-trans, poly-cis-undecaprenol kinase activity"/>
    <property type="evidence" value="ECO:0007669"/>
    <property type="project" value="UniProtKB-EC"/>
</dbReference>
<organism evidence="19 20">
    <name type="scientific">Aneurinibacillus soli</name>
    <dbReference type="NCBI Taxonomy" id="1500254"/>
    <lineage>
        <taxon>Bacteria</taxon>
        <taxon>Bacillati</taxon>
        <taxon>Bacillota</taxon>
        <taxon>Bacilli</taxon>
        <taxon>Bacillales</taxon>
        <taxon>Paenibacillaceae</taxon>
        <taxon>Aneurinibacillus group</taxon>
        <taxon>Aneurinibacillus</taxon>
    </lineage>
</organism>
<evidence type="ECO:0000256" key="13">
    <source>
        <dbReference type="ARBA" id="ARBA00023209"/>
    </source>
</evidence>
<gene>
    <name evidence="19" type="primary">dgkA</name>
    <name evidence="19" type="ORF">CB4_01431</name>
</gene>
<dbReference type="AlphaFoldDB" id="A0A0U5BGE8"/>
<dbReference type="InterPro" id="IPR033717">
    <property type="entry name" value="UDPK"/>
</dbReference>
<evidence type="ECO:0000256" key="10">
    <source>
        <dbReference type="ARBA" id="ARBA00022989"/>
    </source>
</evidence>
<dbReference type="GO" id="GO:0046872">
    <property type="term" value="F:metal ion binding"/>
    <property type="evidence" value="ECO:0007669"/>
    <property type="project" value="UniProtKB-KW"/>
</dbReference>
<keyword evidence="6" id="KW-0812">Transmembrane</keyword>
<feature type="binding site" evidence="18">
    <location>
        <position position="73"/>
    </location>
    <ligand>
        <name>a divalent metal cation</name>
        <dbReference type="ChEBI" id="CHEBI:60240"/>
    </ligand>
</feature>
<evidence type="ECO:0000256" key="5">
    <source>
        <dbReference type="ARBA" id="ARBA00022679"/>
    </source>
</evidence>
<feature type="binding site" evidence="16">
    <location>
        <position position="66"/>
    </location>
    <ligand>
        <name>substrate</name>
    </ligand>
</feature>
<keyword evidence="20" id="KW-1185">Reference proteome</keyword>
<dbReference type="PROSITE" id="PS01069">
    <property type="entry name" value="DAGK_PROKAR"/>
    <property type="match status" value="1"/>
</dbReference>
<protein>
    <submittedName>
        <fullName evidence="19">Undecaprenol kinase</fullName>
        <ecNumber evidence="19">2.7.1.66</ecNumber>
    </submittedName>
</protein>
<dbReference type="EMBL" id="AP017312">
    <property type="protein sequence ID" value="BAU27262.1"/>
    <property type="molecule type" value="Genomic_DNA"/>
</dbReference>
<evidence type="ECO:0000256" key="3">
    <source>
        <dbReference type="ARBA" id="ARBA00022475"/>
    </source>
</evidence>
<keyword evidence="7 17" id="KW-0547">Nucleotide-binding</keyword>
<evidence type="ECO:0000256" key="17">
    <source>
        <dbReference type="PIRSR" id="PIRSR600829-3"/>
    </source>
</evidence>
<keyword evidence="5 19" id="KW-0808">Transferase</keyword>
<name>A0A0U5BGE8_9BACL</name>
<reference evidence="19 20" key="1">
    <citation type="submission" date="2015-12" db="EMBL/GenBank/DDBJ databases">
        <title>Genome sequence of Aneurinibacillus soli.</title>
        <authorList>
            <person name="Lee J.S."/>
            <person name="Lee K.C."/>
            <person name="Kim K.K."/>
            <person name="Lee B.W."/>
        </authorList>
    </citation>
    <scope>NUCLEOTIDE SEQUENCE [LARGE SCALE GENOMIC DNA]</scope>
    <source>
        <strain evidence="19 20">CB4</strain>
    </source>
</reference>
<comment type="similarity">
    <text evidence="2">Belongs to the bacterial diacylglycerol kinase family.</text>
</comment>
<proteinExistence type="inferred from homology"/>
<keyword evidence="14" id="KW-1208">Phospholipid metabolism</keyword>
<accession>A0A0U5BGE8</accession>
<feature type="binding site" evidence="16">
    <location>
        <position position="6"/>
    </location>
    <ligand>
        <name>substrate</name>
    </ligand>
</feature>
<keyword evidence="13" id="KW-0594">Phospholipid biosynthesis</keyword>
<evidence type="ECO:0000256" key="1">
    <source>
        <dbReference type="ARBA" id="ARBA00004651"/>
    </source>
</evidence>
<keyword evidence="10" id="KW-1133">Transmembrane helix</keyword>
<evidence type="ECO:0000256" key="11">
    <source>
        <dbReference type="ARBA" id="ARBA00023098"/>
    </source>
</evidence>
<dbReference type="PANTHER" id="PTHR34299:SF1">
    <property type="entry name" value="DIACYLGLYCEROL KINASE"/>
    <property type="match status" value="1"/>
</dbReference>
<dbReference type="CDD" id="cd14265">
    <property type="entry name" value="UDPK_IM_like"/>
    <property type="match status" value="1"/>
</dbReference>
<keyword evidence="9 17" id="KW-0067">ATP-binding</keyword>
<evidence type="ECO:0000256" key="2">
    <source>
        <dbReference type="ARBA" id="ARBA00005967"/>
    </source>
</evidence>
<dbReference type="PANTHER" id="PTHR34299">
    <property type="entry name" value="DIACYLGLYCEROL KINASE"/>
    <property type="match status" value="1"/>
</dbReference>
<sequence length="132" mass="14932">MREWQRFVQSFGYAIAGLVYTVKTQRNMQIHVAAALAVLVLGWWLAIPKRDVLLVFFCIFLVLAFETMNTAVERCVDLTVGDRRHPLARIAKDTAAGAVLLTAILAVIVGLSVFTEPLWYWLTTGQRTYNMK</sequence>
<feature type="binding site" evidence="17">
    <location>
        <begin position="92"/>
        <end position="93"/>
    </location>
    <ligand>
        <name>ATP</name>
        <dbReference type="ChEBI" id="CHEBI:30616"/>
    </ligand>
</feature>